<keyword evidence="2" id="KW-0732">Signal</keyword>
<dbReference type="SUPFAM" id="SSF75304">
    <property type="entry name" value="Amidase signature (AS) enzymes"/>
    <property type="match status" value="1"/>
</dbReference>
<dbReference type="InterPro" id="IPR006311">
    <property type="entry name" value="TAT_signal"/>
</dbReference>
<proteinExistence type="inferred from homology"/>
<gene>
    <name evidence="4" type="ORF">ACFQDM_02035</name>
</gene>
<keyword evidence="4" id="KW-0378">Hydrolase</keyword>
<feature type="domain" description="Amidase" evidence="3">
    <location>
        <begin position="59"/>
        <end position="470"/>
    </location>
</feature>
<reference evidence="5" key="1">
    <citation type="journal article" date="2019" name="Int. J. Syst. Evol. Microbiol.">
        <title>The Global Catalogue of Microorganisms (GCM) 10K type strain sequencing project: providing services to taxonomists for standard genome sequencing and annotation.</title>
        <authorList>
            <consortium name="The Broad Institute Genomics Platform"/>
            <consortium name="The Broad Institute Genome Sequencing Center for Infectious Disease"/>
            <person name="Wu L."/>
            <person name="Ma J."/>
        </authorList>
    </citation>
    <scope>NUCLEOTIDE SEQUENCE [LARGE SCALE GENOMIC DNA]</scope>
    <source>
        <strain evidence="5">CGMCC-1.15741</strain>
    </source>
</reference>
<organism evidence="4 5">
    <name type="scientific">Ponticaulis profundi</name>
    <dbReference type="NCBI Taxonomy" id="2665222"/>
    <lineage>
        <taxon>Bacteria</taxon>
        <taxon>Pseudomonadati</taxon>
        <taxon>Pseudomonadota</taxon>
        <taxon>Alphaproteobacteria</taxon>
        <taxon>Hyphomonadales</taxon>
        <taxon>Hyphomonadaceae</taxon>
        <taxon>Ponticaulis</taxon>
    </lineage>
</organism>
<dbReference type="EC" id="3.5.1.4" evidence="4"/>
<dbReference type="PROSITE" id="PS51257">
    <property type="entry name" value="PROKAR_LIPOPROTEIN"/>
    <property type="match status" value="1"/>
</dbReference>
<comment type="similarity">
    <text evidence="1">Belongs to the amidase family.</text>
</comment>
<dbReference type="InterPro" id="IPR023631">
    <property type="entry name" value="Amidase_dom"/>
</dbReference>
<evidence type="ECO:0000259" key="3">
    <source>
        <dbReference type="Pfam" id="PF01425"/>
    </source>
</evidence>
<dbReference type="PROSITE" id="PS51318">
    <property type="entry name" value="TAT"/>
    <property type="match status" value="1"/>
</dbReference>
<accession>A0ABW1S6N6</accession>
<evidence type="ECO:0000256" key="1">
    <source>
        <dbReference type="ARBA" id="ARBA00009199"/>
    </source>
</evidence>
<dbReference type="Gene3D" id="3.90.1300.10">
    <property type="entry name" value="Amidase signature (AS) domain"/>
    <property type="match status" value="1"/>
</dbReference>
<keyword evidence="5" id="KW-1185">Reference proteome</keyword>
<sequence length="492" mass="51977">MKISRRNTLRSAGALAAFLPLASACATGQSRTADPTSGDFVDGVRTAEMIANGDVSATEVVNAAIDRTEQVNPQLNALAFKAFDQARERAAAGVDGRLAGVPTFIKDLNNWNGMETKYGSRAFVGYMPEKDDPISAAWRKAGLIPLGKTTSPEIGLTATTEPLVTGASRNPWNIDYSTGGSSGGAGAMVAARVVPFAHASDGGGSIRIPASCNGVFGLKPSRGRLYHQPSAPPVEISVSHAETISVRDSVAVFRINQTTDYADIGAISGPSTKRLKVGVALSTPTGVPIDPEVLAATEATAELCRELGHEVFEYKFDFSGAEFIDKFTLYWAAGAAEFVQQASAFAGKTPGPDLVEGLTLYLAGRAQQREAEVPEAIAYLKGFEALYDSWFENMDVLLSPTLPRLPFAIGEIGPDVPPDEHFAKVSDYAALTPLMNVSGAASMSVPLAWSQSGLPIGMMFSGKRGDDGMLFELAYELEAARPWAGKVPPVHA</sequence>
<evidence type="ECO:0000313" key="5">
    <source>
        <dbReference type="Proteomes" id="UP001596303"/>
    </source>
</evidence>
<dbReference type="EMBL" id="JBHSSW010000003">
    <property type="protein sequence ID" value="MFC6196837.1"/>
    <property type="molecule type" value="Genomic_DNA"/>
</dbReference>
<protein>
    <submittedName>
        <fullName evidence="4">Amidase</fullName>
        <ecNumber evidence="4">3.5.1.4</ecNumber>
    </submittedName>
</protein>
<dbReference type="PROSITE" id="PS00571">
    <property type="entry name" value="AMIDASES"/>
    <property type="match status" value="1"/>
</dbReference>
<dbReference type="InterPro" id="IPR036928">
    <property type="entry name" value="AS_sf"/>
</dbReference>
<evidence type="ECO:0000313" key="4">
    <source>
        <dbReference type="EMBL" id="MFC6196837.1"/>
    </source>
</evidence>
<dbReference type="InterPro" id="IPR000120">
    <property type="entry name" value="Amidase"/>
</dbReference>
<dbReference type="PANTHER" id="PTHR11895:SF7">
    <property type="entry name" value="GLUTAMYL-TRNA(GLN) AMIDOTRANSFERASE SUBUNIT A, MITOCHONDRIAL"/>
    <property type="match status" value="1"/>
</dbReference>
<dbReference type="Proteomes" id="UP001596303">
    <property type="component" value="Unassembled WGS sequence"/>
</dbReference>
<feature type="signal peptide" evidence="2">
    <location>
        <begin position="1"/>
        <end position="26"/>
    </location>
</feature>
<evidence type="ECO:0000256" key="2">
    <source>
        <dbReference type="SAM" id="SignalP"/>
    </source>
</evidence>
<dbReference type="InterPro" id="IPR020556">
    <property type="entry name" value="Amidase_CS"/>
</dbReference>
<name>A0ABW1S6N6_9PROT</name>
<comment type="caution">
    <text evidence="4">The sequence shown here is derived from an EMBL/GenBank/DDBJ whole genome shotgun (WGS) entry which is preliminary data.</text>
</comment>
<dbReference type="PANTHER" id="PTHR11895">
    <property type="entry name" value="TRANSAMIDASE"/>
    <property type="match status" value="1"/>
</dbReference>
<dbReference type="RefSeq" id="WP_377374772.1">
    <property type="nucleotide sequence ID" value="NZ_JBHSSW010000003.1"/>
</dbReference>
<dbReference type="Pfam" id="PF01425">
    <property type="entry name" value="Amidase"/>
    <property type="match status" value="1"/>
</dbReference>
<dbReference type="NCBIfam" id="NF005899">
    <property type="entry name" value="PRK07869.1"/>
    <property type="match status" value="1"/>
</dbReference>
<feature type="chain" id="PRO_5046950676" evidence="2">
    <location>
        <begin position="27"/>
        <end position="492"/>
    </location>
</feature>
<dbReference type="GO" id="GO:0004040">
    <property type="term" value="F:amidase activity"/>
    <property type="evidence" value="ECO:0007669"/>
    <property type="project" value="UniProtKB-EC"/>
</dbReference>